<dbReference type="EMBL" id="PJQY01000171">
    <property type="protein sequence ID" value="PQQ16762.1"/>
    <property type="molecule type" value="Genomic_DNA"/>
</dbReference>
<name>A0A314Z5N7_PRUYE</name>
<evidence type="ECO:0000313" key="1">
    <source>
        <dbReference type="EMBL" id="PQQ16762.1"/>
    </source>
</evidence>
<proteinExistence type="predicted"/>
<keyword evidence="2" id="KW-1185">Reference proteome</keyword>
<reference evidence="1 2" key="1">
    <citation type="submission" date="2018-02" db="EMBL/GenBank/DDBJ databases">
        <title>Draft genome of wild Prunus yedoensis var. nudiflora.</title>
        <authorList>
            <person name="Baek S."/>
            <person name="Kim J.-H."/>
            <person name="Choi K."/>
            <person name="Kim G.-B."/>
            <person name="Cho A."/>
            <person name="Jang H."/>
            <person name="Shin C.-H."/>
            <person name="Yu H.-J."/>
            <person name="Mun J.-H."/>
        </authorList>
    </citation>
    <scope>NUCLEOTIDE SEQUENCE [LARGE SCALE GENOMIC DNA]</scope>
    <source>
        <strain evidence="2">cv. Jeju island</strain>
        <tissue evidence="1">Leaf</tissue>
    </source>
</reference>
<protein>
    <submittedName>
        <fullName evidence="1">Uncharacterized protein</fullName>
    </submittedName>
</protein>
<organism evidence="1 2">
    <name type="scientific">Prunus yedoensis var. nudiflora</name>
    <dbReference type="NCBI Taxonomy" id="2094558"/>
    <lineage>
        <taxon>Eukaryota</taxon>
        <taxon>Viridiplantae</taxon>
        <taxon>Streptophyta</taxon>
        <taxon>Embryophyta</taxon>
        <taxon>Tracheophyta</taxon>
        <taxon>Spermatophyta</taxon>
        <taxon>Magnoliopsida</taxon>
        <taxon>eudicotyledons</taxon>
        <taxon>Gunneridae</taxon>
        <taxon>Pentapetalae</taxon>
        <taxon>rosids</taxon>
        <taxon>fabids</taxon>
        <taxon>Rosales</taxon>
        <taxon>Rosaceae</taxon>
        <taxon>Amygdaloideae</taxon>
        <taxon>Amygdaleae</taxon>
        <taxon>Prunus</taxon>
    </lineage>
</organism>
<comment type="caution">
    <text evidence="1">The sequence shown here is derived from an EMBL/GenBank/DDBJ whole genome shotgun (WGS) entry which is preliminary data.</text>
</comment>
<gene>
    <name evidence="1" type="ORF">Pyn_28145</name>
</gene>
<dbReference type="AlphaFoldDB" id="A0A314Z5N7"/>
<accession>A0A314Z5N7</accession>
<evidence type="ECO:0000313" key="2">
    <source>
        <dbReference type="Proteomes" id="UP000250321"/>
    </source>
</evidence>
<dbReference type="Proteomes" id="UP000250321">
    <property type="component" value="Unassembled WGS sequence"/>
</dbReference>
<sequence length="123" mass="12538">MGGGNGGGFAGSAVGDAYLPLVHVAIFEARIDALLREGIESGGLDWMGEGAEIGTVEEGEGGLDGGHVFGGLNGERRSWFLGFIQGWEGILMTGVLGEGRGHVVGRAKPQGVWVSAGDDDVAL</sequence>